<evidence type="ECO:0000256" key="1">
    <source>
        <dbReference type="ARBA" id="ARBA00023002"/>
    </source>
</evidence>
<evidence type="ECO:0000313" key="4">
    <source>
        <dbReference type="Proteomes" id="UP000019804"/>
    </source>
</evidence>
<gene>
    <name evidence="3" type="ORF">EURHEDRAFT_379493</name>
</gene>
<dbReference type="InterPro" id="IPR001670">
    <property type="entry name" value="ADH_Fe/GldA"/>
</dbReference>
<feature type="domain" description="Alcohol dehydrogenase iron-type/glycerol dehydrogenase GldA" evidence="2">
    <location>
        <begin position="33"/>
        <end position="116"/>
    </location>
</feature>
<proteinExistence type="predicted"/>
<dbReference type="Gene3D" id="3.40.50.1970">
    <property type="match status" value="1"/>
</dbReference>
<accession>A0A017S8Z0</accession>
<keyword evidence="1" id="KW-0560">Oxidoreductase</keyword>
<dbReference type="STRING" id="1388766.A0A017S8Z0"/>
<protein>
    <recommendedName>
        <fullName evidence="2">Alcohol dehydrogenase iron-type/glycerol dehydrogenase GldA domain-containing protein</fullName>
    </recommendedName>
</protein>
<organism evidence="3 4">
    <name type="scientific">Aspergillus ruber (strain CBS 135680)</name>
    <dbReference type="NCBI Taxonomy" id="1388766"/>
    <lineage>
        <taxon>Eukaryota</taxon>
        <taxon>Fungi</taxon>
        <taxon>Dikarya</taxon>
        <taxon>Ascomycota</taxon>
        <taxon>Pezizomycotina</taxon>
        <taxon>Eurotiomycetes</taxon>
        <taxon>Eurotiomycetidae</taxon>
        <taxon>Eurotiales</taxon>
        <taxon>Aspergillaceae</taxon>
        <taxon>Aspergillus</taxon>
        <taxon>Aspergillus subgen. Aspergillus</taxon>
    </lineage>
</organism>
<evidence type="ECO:0000259" key="2">
    <source>
        <dbReference type="Pfam" id="PF00465"/>
    </source>
</evidence>
<dbReference type="Pfam" id="PF00465">
    <property type="entry name" value="Fe-ADH"/>
    <property type="match status" value="1"/>
</dbReference>
<sequence>MPEVVRPAFATHPRSILSYGIPFTTAAALHVRETFTASKVYMIVSRSLAQNTGSLGKLRDALGPETVVGVRVGMRNHTLFSEILEVVTETREKKADLLLTLGGGSLSDAAKVVTLASWYT</sequence>
<dbReference type="AlphaFoldDB" id="A0A017S8Z0"/>
<reference evidence="4" key="1">
    <citation type="journal article" date="2014" name="Nat. Commun.">
        <title>Genomic adaptations of the halophilic Dead Sea filamentous fungus Eurotium rubrum.</title>
        <authorList>
            <person name="Kis-Papo T."/>
            <person name="Weig A.R."/>
            <person name="Riley R."/>
            <person name="Persoh D."/>
            <person name="Salamov A."/>
            <person name="Sun H."/>
            <person name="Lipzen A."/>
            <person name="Wasser S.P."/>
            <person name="Rambold G."/>
            <person name="Grigoriev I.V."/>
            <person name="Nevo E."/>
        </authorList>
    </citation>
    <scope>NUCLEOTIDE SEQUENCE [LARGE SCALE GENOMIC DNA]</scope>
    <source>
        <strain evidence="4">CBS 135680</strain>
    </source>
</reference>
<dbReference type="GO" id="GO:0016491">
    <property type="term" value="F:oxidoreductase activity"/>
    <property type="evidence" value="ECO:0007669"/>
    <property type="project" value="UniProtKB-KW"/>
</dbReference>
<dbReference type="EMBL" id="KK088433">
    <property type="protein sequence ID" value="EYE93069.1"/>
    <property type="molecule type" value="Genomic_DNA"/>
</dbReference>
<name>A0A017S8Z0_ASPRC</name>
<dbReference type="SUPFAM" id="SSF56796">
    <property type="entry name" value="Dehydroquinate synthase-like"/>
    <property type="match status" value="1"/>
</dbReference>
<dbReference type="RefSeq" id="XP_040636757.1">
    <property type="nucleotide sequence ID" value="XM_040779179.1"/>
</dbReference>
<dbReference type="GeneID" id="63694303"/>
<dbReference type="GO" id="GO:0046872">
    <property type="term" value="F:metal ion binding"/>
    <property type="evidence" value="ECO:0007669"/>
    <property type="project" value="InterPro"/>
</dbReference>
<keyword evidence="4" id="KW-1185">Reference proteome</keyword>
<dbReference type="Proteomes" id="UP000019804">
    <property type="component" value="Unassembled WGS sequence"/>
</dbReference>
<dbReference type="HOGENOM" id="CLU_166256_0_0_1"/>
<evidence type="ECO:0000313" key="3">
    <source>
        <dbReference type="EMBL" id="EYE93069.1"/>
    </source>
</evidence>
<dbReference type="OrthoDB" id="339764at2759"/>